<evidence type="ECO:0000313" key="7">
    <source>
        <dbReference type="EMBL" id="MCY1073838.1"/>
    </source>
</evidence>
<keyword evidence="3" id="KW-0479">Metal-binding</keyword>
<dbReference type="PANTHER" id="PTHR42978:SF2">
    <property type="entry name" value="102 KBASES UNSTABLE REGION: FROM 1 TO 119443"/>
    <property type="match status" value="1"/>
</dbReference>
<dbReference type="InterPro" id="IPR051013">
    <property type="entry name" value="MBL_superfamily_lactonases"/>
</dbReference>
<keyword evidence="8" id="KW-1185">Reference proteome</keyword>
<comment type="cofactor">
    <cofactor evidence="1">
        <name>Zn(2+)</name>
        <dbReference type="ChEBI" id="CHEBI:29105"/>
    </cofactor>
</comment>
<dbReference type="Gene3D" id="3.60.15.10">
    <property type="entry name" value="Ribonuclease Z/Hydroxyacylglutathione hydrolase-like"/>
    <property type="match status" value="1"/>
</dbReference>
<evidence type="ECO:0000256" key="3">
    <source>
        <dbReference type="ARBA" id="ARBA00022723"/>
    </source>
</evidence>
<comment type="similarity">
    <text evidence="2">Belongs to the metallo-beta-lactamase superfamily.</text>
</comment>
<dbReference type="Pfam" id="PF00753">
    <property type="entry name" value="Lactamase_B"/>
    <property type="match status" value="1"/>
</dbReference>
<evidence type="ECO:0000256" key="1">
    <source>
        <dbReference type="ARBA" id="ARBA00001947"/>
    </source>
</evidence>
<dbReference type="SUPFAM" id="SSF56281">
    <property type="entry name" value="Metallo-hydrolase/oxidoreductase"/>
    <property type="match status" value="1"/>
</dbReference>
<dbReference type="EMBL" id="JAPNKA010000001">
    <property type="protein sequence ID" value="MCY1073838.1"/>
    <property type="molecule type" value="Genomic_DNA"/>
</dbReference>
<dbReference type="InterPro" id="IPR001279">
    <property type="entry name" value="Metallo-B-lactamas"/>
</dbReference>
<comment type="caution">
    <text evidence="7">The sequence shown here is derived from an EMBL/GenBank/DDBJ whole genome shotgun (WGS) entry which is preliminary data.</text>
</comment>
<protein>
    <submittedName>
        <fullName evidence="7">MBL fold metallo-hydrolase</fullName>
    </submittedName>
</protein>
<feature type="domain" description="Metallo-beta-lactamase" evidence="6">
    <location>
        <begin position="89"/>
        <end position="287"/>
    </location>
</feature>
<reference evidence="7 8" key="1">
    <citation type="submission" date="2022-11" db="EMBL/GenBank/DDBJ databases">
        <title>Minimal conservation of predation-associated metabolite biosynthetic gene clusters underscores biosynthetic potential of Myxococcota including descriptions for ten novel species: Archangium lansinium sp. nov., Myxococcus landrumus sp. nov., Nannocystis bai.</title>
        <authorList>
            <person name="Ahearne A."/>
            <person name="Stevens C."/>
            <person name="Phillips K."/>
        </authorList>
    </citation>
    <scope>NUCLEOTIDE SEQUENCE [LARGE SCALE GENOMIC DNA]</scope>
    <source>
        <strain evidence="7 8">MIWBW</strain>
    </source>
</reference>
<name>A0ABT3ZWU6_9BACT</name>
<proteinExistence type="inferred from homology"/>
<evidence type="ECO:0000313" key="8">
    <source>
        <dbReference type="Proteomes" id="UP001207654"/>
    </source>
</evidence>
<dbReference type="PANTHER" id="PTHR42978">
    <property type="entry name" value="QUORUM-QUENCHING LACTONASE YTNP-RELATED-RELATED"/>
    <property type="match status" value="1"/>
</dbReference>
<organism evidence="7 8">
    <name type="scientific">Archangium lansingense</name>
    <dbReference type="NCBI Taxonomy" id="2995310"/>
    <lineage>
        <taxon>Bacteria</taxon>
        <taxon>Pseudomonadati</taxon>
        <taxon>Myxococcota</taxon>
        <taxon>Myxococcia</taxon>
        <taxon>Myxococcales</taxon>
        <taxon>Cystobacterineae</taxon>
        <taxon>Archangiaceae</taxon>
        <taxon>Archangium</taxon>
    </lineage>
</organism>
<dbReference type="InterPro" id="IPR036866">
    <property type="entry name" value="RibonucZ/Hydroxyglut_hydro"/>
</dbReference>
<evidence type="ECO:0000256" key="4">
    <source>
        <dbReference type="ARBA" id="ARBA00022801"/>
    </source>
</evidence>
<dbReference type="RefSeq" id="WP_267532827.1">
    <property type="nucleotide sequence ID" value="NZ_JAPNKA010000001.1"/>
</dbReference>
<evidence type="ECO:0000256" key="5">
    <source>
        <dbReference type="ARBA" id="ARBA00022833"/>
    </source>
</evidence>
<keyword evidence="4" id="KW-0378">Hydrolase</keyword>
<accession>A0ABT3ZWU6</accession>
<keyword evidence="5" id="KW-0862">Zinc</keyword>
<evidence type="ECO:0000256" key="2">
    <source>
        <dbReference type="ARBA" id="ARBA00007749"/>
    </source>
</evidence>
<gene>
    <name evidence="7" type="ORF">OV287_05020</name>
</gene>
<dbReference type="SMART" id="SM00849">
    <property type="entry name" value="Lactamase_B"/>
    <property type="match status" value="1"/>
</dbReference>
<sequence>MRKPVRRVWKVLLGLVAVLAVFLSIALTPVPIPERTEFGPSLSELRALAASTGEPLPTEFRRIVVGEGAMPAAAVVAGRFFGMQPLVFQAHQVIYGDGRTVILDAGCDAQTLEANLPGSRLQADNYARLQEAMRRADAIAITHEHFDHSSGIAHSPYFDEIAPHVVMTEEQIHGPQAGLAGFTGDVVSRLKPLRYERMHLLRPGLVLIKAPGHTPGTQLLYVRLADGREFLLVGDIAWHQDNILLPRMHPRLVNWLGGEDGAAMANQLRYLHELRKSTPELNLVVAHDEEQMRGLLQRGLVQDGLR</sequence>
<dbReference type="Proteomes" id="UP001207654">
    <property type="component" value="Unassembled WGS sequence"/>
</dbReference>
<evidence type="ECO:0000259" key="6">
    <source>
        <dbReference type="SMART" id="SM00849"/>
    </source>
</evidence>